<feature type="non-terminal residue" evidence="3">
    <location>
        <position position="1"/>
    </location>
</feature>
<feature type="region of interest" description="Disordered" evidence="1">
    <location>
        <begin position="118"/>
        <end position="155"/>
    </location>
</feature>
<dbReference type="SMART" id="SM00597">
    <property type="entry name" value="ZnF_TTF"/>
    <property type="match status" value="1"/>
</dbReference>
<feature type="domain" description="TTF-type" evidence="2">
    <location>
        <begin position="155"/>
        <end position="238"/>
    </location>
</feature>
<proteinExistence type="evidence at transcript level"/>
<feature type="compositionally biased region" description="Low complexity" evidence="1">
    <location>
        <begin position="123"/>
        <end position="135"/>
    </location>
</feature>
<reference evidence="3" key="1">
    <citation type="journal article" date="2014" name="Insect Biochem. Mol. Biol.">
        <title>An insight into the sialome of the frog biting fly, Corethrella appendiculata.</title>
        <authorList>
            <person name="Ribeiro J.M.C."/>
            <person name="Chagas A.C."/>
            <person name="Pham V.M."/>
            <person name="Lounibos L.P."/>
            <person name="Calvo E."/>
        </authorList>
    </citation>
    <scope>NUCLEOTIDE SEQUENCE</scope>
    <source>
        <tissue evidence="3">Salivary glands</tissue>
    </source>
</reference>
<dbReference type="Pfam" id="PF25431">
    <property type="entry name" value="zf-C17orf113"/>
    <property type="match status" value="1"/>
</dbReference>
<accession>U5ENT0</accession>
<dbReference type="InterPro" id="IPR006580">
    <property type="entry name" value="Znf_TTF"/>
</dbReference>
<dbReference type="EMBL" id="GANO01004997">
    <property type="protein sequence ID" value="JAB54874.1"/>
    <property type="molecule type" value="mRNA"/>
</dbReference>
<dbReference type="AlphaFoldDB" id="U5ENT0"/>
<evidence type="ECO:0000313" key="3">
    <source>
        <dbReference type="EMBL" id="JAB54874.1"/>
    </source>
</evidence>
<protein>
    <submittedName>
        <fullName evidence="3">Putative zinc finger in transposases and transcription factors</fullName>
    </submittedName>
</protein>
<evidence type="ECO:0000256" key="1">
    <source>
        <dbReference type="SAM" id="MobiDB-lite"/>
    </source>
</evidence>
<organism evidence="3">
    <name type="scientific">Corethrella appendiculata</name>
    <dbReference type="NCBI Taxonomy" id="1370023"/>
    <lineage>
        <taxon>Eukaryota</taxon>
        <taxon>Metazoa</taxon>
        <taxon>Ecdysozoa</taxon>
        <taxon>Arthropoda</taxon>
        <taxon>Hexapoda</taxon>
        <taxon>Insecta</taxon>
        <taxon>Pterygota</taxon>
        <taxon>Neoptera</taxon>
        <taxon>Endopterygota</taxon>
        <taxon>Diptera</taxon>
        <taxon>Nematocera</taxon>
        <taxon>Culicoidea</taxon>
        <taxon>Chaoboridae</taxon>
        <taxon>Corethrella</taxon>
    </lineage>
</organism>
<sequence length="244" mass="27843">HPGLPPELLPKNVWGGEECQSGTSSSTIITAPQSQQIMNLSCDNIAISINNPMQMQLRQQQQQQIQQSTSSTISQTSLTDAWNNSQALHSFLLMQEMNRNTAKMPKYSDMSSSVRQESVITKSSTSGASASTTSSNYRNVQPMKHPQTARGTTRKSGRFRQNWLDQFSWLKYDEERNSMFCAYCRRWCNEIPDIRTSFVEGNSNFRLEIVNHHDKCKAHRLCREKEMQAQELLEASVESKELPM</sequence>
<dbReference type="InterPro" id="IPR057456">
    <property type="entry name" value="Znf_C17orf113"/>
</dbReference>
<name>U5ENT0_9DIPT</name>
<evidence type="ECO:0000259" key="2">
    <source>
        <dbReference type="SMART" id="SM00597"/>
    </source>
</evidence>